<keyword evidence="7" id="KW-0547">Nucleotide-binding</keyword>
<dbReference type="PANTHER" id="PTHR42753:SF2">
    <property type="entry name" value="PROLINE--TRNA LIGASE"/>
    <property type="match status" value="1"/>
</dbReference>
<dbReference type="InterPro" id="IPR004500">
    <property type="entry name" value="Pro-tRNA-synth_IIa_bac-type"/>
</dbReference>
<dbReference type="NCBIfam" id="TIGR00409">
    <property type="entry name" value="proS_fam_II"/>
    <property type="match status" value="1"/>
</dbReference>
<evidence type="ECO:0000256" key="3">
    <source>
        <dbReference type="ARBA" id="ARBA00011738"/>
    </source>
</evidence>
<evidence type="ECO:0000313" key="15">
    <source>
        <dbReference type="EMBL" id="KAG0250957.1"/>
    </source>
</evidence>
<evidence type="ECO:0000256" key="13">
    <source>
        <dbReference type="ARBA" id="ARBA00071545"/>
    </source>
</evidence>
<keyword evidence="5" id="KW-0963">Cytoplasm</keyword>
<evidence type="ECO:0000313" key="16">
    <source>
        <dbReference type="Proteomes" id="UP000726737"/>
    </source>
</evidence>
<comment type="subunit">
    <text evidence="3">Homodimer.</text>
</comment>
<dbReference type="EC" id="6.1.1.15" evidence="4"/>
<dbReference type="Pfam" id="PF03129">
    <property type="entry name" value="HGTP_anticodon"/>
    <property type="match status" value="1"/>
</dbReference>
<dbReference type="Gene3D" id="3.40.50.800">
    <property type="entry name" value="Anticodon-binding domain"/>
    <property type="match status" value="1"/>
</dbReference>
<dbReference type="EMBL" id="JAAAJA010000631">
    <property type="protein sequence ID" value="KAG0250957.1"/>
    <property type="molecule type" value="Genomic_DNA"/>
</dbReference>
<evidence type="ECO:0000256" key="9">
    <source>
        <dbReference type="ARBA" id="ARBA00022917"/>
    </source>
</evidence>
<dbReference type="Pfam" id="PF00587">
    <property type="entry name" value="tRNA-synt_2b"/>
    <property type="match status" value="1"/>
</dbReference>
<keyword evidence="8" id="KW-0067">ATP-binding</keyword>
<dbReference type="FunFam" id="3.30.930.10:FF:000042">
    <property type="entry name" value="probable proline--tRNA ligase, mitochondrial"/>
    <property type="match status" value="1"/>
</dbReference>
<comment type="catalytic activity">
    <reaction evidence="12">
        <text>tRNA(Pro) + L-proline + ATP = L-prolyl-tRNA(Pro) + AMP + diphosphate</text>
        <dbReference type="Rhea" id="RHEA:14305"/>
        <dbReference type="Rhea" id="RHEA-COMP:9700"/>
        <dbReference type="Rhea" id="RHEA-COMP:9702"/>
        <dbReference type="ChEBI" id="CHEBI:30616"/>
        <dbReference type="ChEBI" id="CHEBI:33019"/>
        <dbReference type="ChEBI" id="CHEBI:60039"/>
        <dbReference type="ChEBI" id="CHEBI:78442"/>
        <dbReference type="ChEBI" id="CHEBI:78532"/>
        <dbReference type="ChEBI" id="CHEBI:456215"/>
        <dbReference type="EC" id="6.1.1.15"/>
    </reaction>
</comment>
<keyword evidence="16" id="KW-1185">Reference proteome</keyword>
<dbReference type="GO" id="GO:0006433">
    <property type="term" value="P:prolyl-tRNA aminoacylation"/>
    <property type="evidence" value="ECO:0007669"/>
    <property type="project" value="InterPro"/>
</dbReference>
<keyword evidence="10" id="KW-0030">Aminoacyl-tRNA synthetase</keyword>
<sequence length="627" mass="70100">MALMQQAGFNLRALSIAPAGQRNLFIPRIATRYASTFRHRVSRALVPTSKQKFVHVAGQEMVPSQQLLLRAGMMRQSSSGIYTILPYGQRVLDKIEAIIDDELENIGCQKLSMPNMLTSDNWRITGRWETTGQEMFKLKDRKGADFLLAPTHEEEVTALIAKEVQSYRQLPIRVYQVGRKFRDELRARSGLLRGKEFLMKDLYTFDVSEEEAMKTYDEVLLAYRRIMERLGVPYAVAEADTGNIGGTHSHEFHILSRVGEDSVLSCASCGYTSNEERAIGIIPTEPTKAATKFRNSAQLPKWIESLDVVPRSAVRINPKIQFGILKKYTTDEIQPESCTLVAVATSGDRDVNGIKVSKAIGKMELVETLEELKALLGESKVDDMMLCIDQSLYPGQVPLRPKNVEISGSVPDEISAIARSENMSKSFKVVYGDYHNCKSGDGCPHCLVTKGSMEPMGMTRAIEIGHTFMLGTKYSQPLNALFMPATNQDPEPMQMGCYGLGITRLLASIIEASHDRKGIIWPTSIAPYRVVIVTSEDEGCTTAAEEVYDMVHKALDTRSSDVIIDDRAETTLGFKMKDAELIGYPWMVVVGKGFLRTGLVEVQQRETGEKWSLEWPSIYSFFQERGL</sequence>
<evidence type="ECO:0000256" key="10">
    <source>
        <dbReference type="ARBA" id="ARBA00023146"/>
    </source>
</evidence>
<dbReference type="PROSITE" id="PS50862">
    <property type="entry name" value="AA_TRNA_LIGASE_II"/>
    <property type="match status" value="1"/>
</dbReference>
<dbReference type="SUPFAM" id="SSF55681">
    <property type="entry name" value="Class II aaRS and biotin synthetases"/>
    <property type="match status" value="1"/>
</dbReference>
<evidence type="ECO:0000256" key="8">
    <source>
        <dbReference type="ARBA" id="ARBA00022840"/>
    </source>
</evidence>
<dbReference type="InterPro" id="IPR044140">
    <property type="entry name" value="ProRS_anticodon_short"/>
</dbReference>
<evidence type="ECO:0000256" key="1">
    <source>
        <dbReference type="ARBA" id="ARBA00004496"/>
    </source>
</evidence>
<dbReference type="InterPro" id="IPR002314">
    <property type="entry name" value="aa-tRNA-synt_IIb"/>
</dbReference>
<evidence type="ECO:0000256" key="5">
    <source>
        <dbReference type="ARBA" id="ARBA00022490"/>
    </source>
</evidence>
<name>A0A9P6TY34_9FUNG</name>
<dbReference type="InterPro" id="IPR004154">
    <property type="entry name" value="Anticodon-bd"/>
</dbReference>
<dbReference type="InterPro" id="IPR033730">
    <property type="entry name" value="ProRS_core_prok"/>
</dbReference>
<dbReference type="PANTHER" id="PTHR42753">
    <property type="entry name" value="MITOCHONDRIAL RIBOSOME PROTEIN L39/PROLYL-TRNA LIGASE FAMILY MEMBER"/>
    <property type="match status" value="1"/>
</dbReference>
<evidence type="ECO:0000256" key="2">
    <source>
        <dbReference type="ARBA" id="ARBA00008226"/>
    </source>
</evidence>
<evidence type="ECO:0000256" key="11">
    <source>
        <dbReference type="ARBA" id="ARBA00029731"/>
    </source>
</evidence>
<gene>
    <name evidence="15" type="ORF">BG011_007956</name>
</gene>
<protein>
    <recommendedName>
        <fullName evidence="13">Probable proline--tRNA ligase, mitochondrial</fullName>
        <ecNumber evidence="4">6.1.1.15</ecNumber>
    </recommendedName>
    <alternativeName>
        <fullName evidence="11">Prolyl-tRNA synthetase</fullName>
    </alternativeName>
</protein>
<dbReference type="AlphaFoldDB" id="A0A9P6TY34"/>
<dbReference type="InterPro" id="IPR006195">
    <property type="entry name" value="aa-tRNA-synth_II"/>
</dbReference>
<dbReference type="GO" id="GO:0004827">
    <property type="term" value="F:proline-tRNA ligase activity"/>
    <property type="evidence" value="ECO:0007669"/>
    <property type="project" value="UniProtKB-EC"/>
</dbReference>
<dbReference type="SUPFAM" id="SSF52954">
    <property type="entry name" value="Class II aaRS ABD-related"/>
    <property type="match status" value="1"/>
</dbReference>
<reference evidence="15" key="1">
    <citation type="journal article" date="2020" name="Fungal Divers.">
        <title>Resolving the Mortierellaceae phylogeny through synthesis of multi-gene phylogenetics and phylogenomics.</title>
        <authorList>
            <person name="Vandepol N."/>
            <person name="Liber J."/>
            <person name="Desiro A."/>
            <person name="Na H."/>
            <person name="Kennedy M."/>
            <person name="Barry K."/>
            <person name="Grigoriev I.V."/>
            <person name="Miller A.N."/>
            <person name="O'Donnell K."/>
            <person name="Stajich J.E."/>
            <person name="Bonito G."/>
        </authorList>
    </citation>
    <scope>NUCLEOTIDE SEQUENCE</scope>
    <source>
        <strain evidence="15">KOD948</strain>
    </source>
</reference>
<evidence type="ECO:0000256" key="12">
    <source>
        <dbReference type="ARBA" id="ARBA00047671"/>
    </source>
</evidence>
<feature type="domain" description="Aminoacyl-transfer RNA synthetases class-II family profile" evidence="14">
    <location>
        <begin position="75"/>
        <end position="522"/>
    </location>
</feature>
<dbReference type="CDD" id="cd00861">
    <property type="entry name" value="ProRS_anticodon_short"/>
    <property type="match status" value="1"/>
</dbReference>
<dbReference type="InterPro" id="IPR050062">
    <property type="entry name" value="Pro-tRNA_synthetase"/>
</dbReference>
<dbReference type="Proteomes" id="UP000726737">
    <property type="component" value="Unassembled WGS sequence"/>
</dbReference>
<keyword evidence="6" id="KW-0436">Ligase</keyword>
<dbReference type="CDD" id="cd00779">
    <property type="entry name" value="ProRS_core_prok"/>
    <property type="match status" value="1"/>
</dbReference>
<dbReference type="OrthoDB" id="10267474at2759"/>
<accession>A0A9P6TY34</accession>
<dbReference type="InterPro" id="IPR036621">
    <property type="entry name" value="Anticodon-bd_dom_sf"/>
</dbReference>
<comment type="similarity">
    <text evidence="2">Belongs to the class-II aminoacyl-tRNA synthetase family.</text>
</comment>
<keyword evidence="9" id="KW-0648">Protein biosynthesis</keyword>
<organism evidence="15 16">
    <name type="scientific">Mortierella polycephala</name>
    <dbReference type="NCBI Taxonomy" id="41804"/>
    <lineage>
        <taxon>Eukaryota</taxon>
        <taxon>Fungi</taxon>
        <taxon>Fungi incertae sedis</taxon>
        <taxon>Mucoromycota</taxon>
        <taxon>Mortierellomycotina</taxon>
        <taxon>Mortierellomycetes</taxon>
        <taxon>Mortierellales</taxon>
        <taxon>Mortierellaceae</taxon>
        <taxon>Mortierella</taxon>
    </lineage>
</organism>
<proteinExistence type="inferred from homology"/>
<dbReference type="InterPro" id="IPR045864">
    <property type="entry name" value="aa-tRNA-synth_II/BPL/LPL"/>
</dbReference>
<comment type="caution">
    <text evidence="15">The sequence shown here is derived from an EMBL/GenBank/DDBJ whole genome shotgun (WGS) entry which is preliminary data.</text>
</comment>
<dbReference type="InterPro" id="IPR002316">
    <property type="entry name" value="Pro-tRNA-ligase_IIa"/>
</dbReference>
<evidence type="ECO:0000256" key="4">
    <source>
        <dbReference type="ARBA" id="ARBA00012831"/>
    </source>
</evidence>
<evidence type="ECO:0000259" key="14">
    <source>
        <dbReference type="PROSITE" id="PS50862"/>
    </source>
</evidence>
<evidence type="ECO:0000256" key="6">
    <source>
        <dbReference type="ARBA" id="ARBA00022598"/>
    </source>
</evidence>
<evidence type="ECO:0000256" key="7">
    <source>
        <dbReference type="ARBA" id="ARBA00022741"/>
    </source>
</evidence>
<comment type="subcellular location">
    <subcellularLocation>
        <location evidence="1">Cytoplasm</location>
    </subcellularLocation>
</comment>
<dbReference type="Gene3D" id="3.30.930.10">
    <property type="entry name" value="Bira Bifunctional Protein, Domain 2"/>
    <property type="match status" value="2"/>
</dbReference>
<dbReference type="GO" id="GO:0005739">
    <property type="term" value="C:mitochondrion"/>
    <property type="evidence" value="ECO:0007669"/>
    <property type="project" value="TreeGrafter"/>
</dbReference>
<dbReference type="PRINTS" id="PR01046">
    <property type="entry name" value="TRNASYNTHPRO"/>
</dbReference>
<dbReference type="GO" id="GO:0005524">
    <property type="term" value="F:ATP binding"/>
    <property type="evidence" value="ECO:0007669"/>
    <property type="project" value="UniProtKB-KW"/>
</dbReference>